<feature type="region of interest" description="Disordered" evidence="8">
    <location>
        <begin position="321"/>
        <end position="345"/>
    </location>
</feature>
<dbReference type="Pfam" id="PF00528">
    <property type="entry name" value="BPD_transp_1"/>
    <property type="match status" value="1"/>
</dbReference>
<comment type="similarity">
    <text evidence="7">Belongs to the binding-protein-dependent transport system permease family.</text>
</comment>
<sequence>MRGVLTRAAIVIGGICAAVLAAGIGVFALAAASPANPLAHTISSWEFASAQARADLEAAYQSGGWLSAWWQWLMTAVTSGDLGYSRILHAPVAELVASRGLNTIAASVTAVAITAIVVGAVAIALARFPSLAQSSSASGVLGAWLAIPSFLLALIIVVAWGTQLPNPATSAPITLIPGVAITIAFAWAAPLIAAARSAAAEVWSTPWARALIGRGFDNGARIRTVLPTVLGAVASPALVYLPTIVVGEAAVEAVLAYPGLGNALVQAAAGADLPLLATVTSIAAGVTTGLVLIVRTTSAGPRLGGELSTLTEARLGFDGARRDGGDGARRGGGADYARRGGGGRS</sequence>
<dbReference type="GO" id="GO:0005886">
    <property type="term" value="C:plasma membrane"/>
    <property type="evidence" value="ECO:0007669"/>
    <property type="project" value="UniProtKB-SubCell"/>
</dbReference>
<protein>
    <submittedName>
        <fullName evidence="10">Peptide/nickel transport system permease protein</fullName>
    </submittedName>
</protein>
<name>A0A846RSY7_9MICO</name>
<evidence type="ECO:0000256" key="6">
    <source>
        <dbReference type="ARBA" id="ARBA00023136"/>
    </source>
</evidence>
<accession>A0A846RSY7</accession>
<dbReference type="Proteomes" id="UP000576792">
    <property type="component" value="Unassembled WGS sequence"/>
</dbReference>
<dbReference type="InterPro" id="IPR000515">
    <property type="entry name" value="MetI-like"/>
</dbReference>
<gene>
    <name evidence="10" type="ORF">BKA07_000121</name>
</gene>
<feature type="transmembrane region" description="Helical" evidence="7">
    <location>
        <begin position="173"/>
        <end position="195"/>
    </location>
</feature>
<keyword evidence="11" id="KW-1185">Reference proteome</keyword>
<evidence type="ECO:0000256" key="7">
    <source>
        <dbReference type="RuleBase" id="RU363032"/>
    </source>
</evidence>
<comment type="subcellular location">
    <subcellularLocation>
        <location evidence="1 7">Cell membrane</location>
        <topology evidence="1 7">Multi-pass membrane protein</topology>
    </subcellularLocation>
</comment>
<dbReference type="PROSITE" id="PS50928">
    <property type="entry name" value="ABC_TM1"/>
    <property type="match status" value="1"/>
</dbReference>
<evidence type="ECO:0000256" key="4">
    <source>
        <dbReference type="ARBA" id="ARBA00022692"/>
    </source>
</evidence>
<evidence type="ECO:0000259" key="9">
    <source>
        <dbReference type="PROSITE" id="PS50928"/>
    </source>
</evidence>
<dbReference type="PANTHER" id="PTHR43163">
    <property type="entry name" value="DIPEPTIDE TRANSPORT SYSTEM PERMEASE PROTEIN DPPB-RELATED"/>
    <property type="match status" value="1"/>
</dbReference>
<dbReference type="RefSeq" id="WP_167949170.1">
    <property type="nucleotide sequence ID" value="NZ_BAAAPQ010000026.1"/>
</dbReference>
<proteinExistence type="inferred from homology"/>
<keyword evidence="2 7" id="KW-0813">Transport</keyword>
<evidence type="ECO:0000256" key="1">
    <source>
        <dbReference type="ARBA" id="ARBA00004651"/>
    </source>
</evidence>
<feature type="domain" description="ABC transmembrane type-1" evidence="9">
    <location>
        <begin position="100"/>
        <end position="294"/>
    </location>
</feature>
<evidence type="ECO:0000313" key="11">
    <source>
        <dbReference type="Proteomes" id="UP000576792"/>
    </source>
</evidence>
<evidence type="ECO:0000256" key="2">
    <source>
        <dbReference type="ARBA" id="ARBA00022448"/>
    </source>
</evidence>
<comment type="caution">
    <text evidence="10">The sequence shown here is derived from an EMBL/GenBank/DDBJ whole genome shotgun (WGS) entry which is preliminary data.</text>
</comment>
<reference evidence="10 11" key="1">
    <citation type="submission" date="2020-03" db="EMBL/GenBank/DDBJ databases">
        <title>Sequencing the genomes of 1000 actinobacteria strains.</title>
        <authorList>
            <person name="Klenk H.-P."/>
        </authorList>
    </citation>
    <scope>NUCLEOTIDE SEQUENCE [LARGE SCALE GENOMIC DNA]</scope>
    <source>
        <strain evidence="10 11">DSM 18964</strain>
    </source>
</reference>
<keyword evidence="5 7" id="KW-1133">Transmembrane helix</keyword>
<feature type="transmembrane region" description="Helical" evidence="7">
    <location>
        <begin position="140"/>
        <end position="161"/>
    </location>
</feature>
<evidence type="ECO:0000256" key="5">
    <source>
        <dbReference type="ARBA" id="ARBA00022989"/>
    </source>
</evidence>
<dbReference type="EMBL" id="JAATJN010000001">
    <property type="protein sequence ID" value="NJC55086.1"/>
    <property type="molecule type" value="Genomic_DNA"/>
</dbReference>
<evidence type="ECO:0000313" key="10">
    <source>
        <dbReference type="EMBL" id="NJC55086.1"/>
    </source>
</evidence>
<feature type="compositionally biased region" description="Gly residues" evidence="8">
    <location>
        <begin position="330"/>
        <end position="345"/>
    </location>
</feature>
<keyword evidence="3" id="KW-1003">Cell membrane</keyword>
<dbReference type="PANTHER" id="PTHR43163:SF9">
    <property type="entry name" value="ABC TRANSPORTER PERMEASE PROTEIN"/>
    <property type="match status" value="1"/>
</dbReference>
<organism evidence="10 11">
    <name type="scientific">Brevibacterium marinum</name>
    <dbReference type="NCBI Taxonomy" id="418643"/>
    <lineage>
        <taxon>Bacteria</taxon>
        <taxon>Bacillati</taxon>
        <taxon>Actinomycetota</taxon>
        <taxon>Actinomycetes</taxon>
        <taxon>Micrococcales</taxon>
        <taxon>Brevibacteriaceae</taxon>
        <taxon>Brevibacterium</taxon>
    </lineage>
</organism>
<dbReference type="GO" id="GO:0055085">
    <property type="term" value="P:transmembrane transport"/>
    <property type="evidence" value="ECO:0007669"/>
    <property type="project" value="InterPro"/>
</dbReference>
<dbReference type="AlphaFoldDB" id="A0A846RSY7"/>
<feature type="transmembrane region" description="Helical" evidence="7">
    <location>
        <begin position="9"/>
        <end position="32"/>
    </location>
</feature>
<evidence type="ECO:0000256" key="8">
    <source>
        <dbReference type="SAM" id="MobiDB-lite"/>
    </source>
</evidence>
<feature type="transmembrane region" description="Helical" evidence="7">
    <location>
        <begin position="104"/>
        <end position="128"/>
    </location>
</feature>
<keyword evidence="4 7" id="KW-0812">Transmembrane</keyword>
<evidence type="ECO:0000256" key="3">
    <source>
        <dbReference type="ARBA" id="ARBA00022475"/>
    </source>
</evidence>
<keyword evidence="6 7" id="KW-0472">Membrane</keyword>